<proteinExistence type="inferred from homology"/>
<dbReference type="SUPFAM" id="SSF51735">
    <property type="entry name" value="NAD(P)-binding Rossmann-fold domains"/>
    <property type="match status" value="1"/>
</dbReference>
<dbReference type="Proteomes" id="UP000624703">
    <property type="component" value="Unassembled WGS sequence"/>
</dbReference>
<evidence type="ECO:0000256" key="1">
    <source>
        <dbReference type="ARBA" id="ARBA00006484"/>
    </source>
</evidence>
<dbReference type="PANTHER" id="PTHR42760:SF115">
    <property type="entry name" value="3-OXOACYL-[ACYL-CARRIER-PROTEIN] REDUCTASE FABG"/>
    <property type="match status" value="1"/>
</dbReference>
<dbReference type="PANTHER" id="PTHR42760">
    <property type="entry name" value="SHORT-CHAIN DEHYDROGENASES/REDUCTASES FAMILY MEMBER"/>
    <property type="match status" value="1"/>
</dbReference>
<dbReference type="InterPro" id="IPR020904">
    <property type="entry name" value="Sc_DH/Rdtase_CS"/>
</dbReference>
<dbReference type="Gene3D" id="3.40.50.720">
    <property type="entry name" value="NAD(P)-binding Rossmann-like Domain"/>
    <property type="match status" value="1"/>
</dbReference>
<dbReference type="FunFam" id="3.40.50.720:FF:000084">
    <property type="entry name" value="Short-chain dehydrogenase reductase"/>
    <property type="match status" value="1"/>
</dbReference>
<gene>
    <name evidence="3" type="ORF">JIN82_09860</name>
</gene>
<dbReference type="Pfam" id="PF13561">
    <property type="entry name" value="adh_short_C2"/>
    <property type="match status" value="1"/>
</dbReference>
<dbReference type="EMBL" id="JAENIM010000039">
    <property type="protein sequence ID" value="MBK1791456.1"/>
    <property type="molecule type" value="Genomic_DNA"/>
</dbReference>
<evidence type="ECO:0000256" key="2">
    <source>
        <dbReference type="ARBA" id="ARBA00023002"/>
    </source>
</evidence>
<keyword evidence="4" id="KW-1185">Reference proteome</keyword>
<dbReference type="PRINTS" id="PR00081">
    <property type="entry name" value="GDHRDH"/>
</dbReference>
<organism evidence="3 4">
    <name type="scientific">Persicirhabdus sediminis</name>
    <dbReference type="NCBI Taxonomy" id="454144"/>
    <lineage>
        <taxon>Bacteria</taxon>
        <taxon>Pseudomonadati</taxon>
        <taxon>Verrucomicrobiota</taxon>
        <taxon>Verrucomicrobiia</taxon>
        <taxon>Verrucomicrobiales</taxon>
        <taxon>Verrucomicrobiaceae</taxon>
        <taxon>Persicirhabdus</taxon>
    </lineage>
</organism>
<dbReference type="GO" id="GO:0016616">
    <property type="term" value="F:oxidoreductase activity, acting on the CH-OH group of donors, NAD or NADP as acceptor"/>
    <property type="evidence" value="ECO:0007669"/>
    <property type="project" value="TreeGrafter"/>
</dbReference>
<dbReference type="InterPro" id="IPR036291">
    <property type="entry name" value="NAD(P)-bd_dom_sf"/>
</dbReference>
<evidence type="ECO:0000313" key="3">
    <source>
        <dbReference type="EMBL" id="MBK1791456.1"/>
    </source>
</evidence>
<dbReference type="PRINTS" id="PR00080">
    <property type="entry name" value="SDRFAMILY"/>
</dbReference>
<reference evidence="3" key="1">
    <citation type="submission" date="2021-01" db="EMBL/GenBank/DDBJ databases">
        <title>Modified the classification status of verrucomicrobia.</title>
        <authorList>
            <person name="Feng X."/>
        </authorList>
    </citation>
    <scope>NUCLEOTIDE SEQUENCE</scope>
    <source>
        <strain evidence="3">_KCTC 22039</strain>
    </source>
</reference>
<comment type="similarity">
    <text evidence="1">Belongs to the short-chain dehydrogenases/reductases (SDR) family.</text>
</comment>
<dbReference type="PROSITE" id="PS00061">
    <property type="entry name" value="ADH_SHORT"/>
    <property type="match status" value="1"/>
</dbReference>
<dbReference type="AlphaFoldDB" id="A0A8J7SK13"/>
<comment type="caution">
    <text evidence="3">The sequence shown here is derived from an EMBL/GenBank/DDBJ whole genome shotgun (WGS) entry which is preliminary data.</text>
</comment>
<keyword evidence="2" id="KW-0560">Oxidoreductase</keyword>
<evidence type="ECO:0000313" key="4">
    <source>
        <dbReference type="Proteomes" id="UP000624703"/>
    </source>
</evidence>
<dbReference type="RefSeq" id="WP_200311460.1">
    <property type="nucleotide sequence ID" value="NZ_JAENIM010000039.1"/>
</dbReference>
<accession>A0A8J7SK13</accession>
<protein>
    <submittedName>
        <fullName evidence="3">SDR family oxidoreductase</fullName>
    </submittedName>
</protein>
<sequence>MDFLESIFGLKGKTAVVIGGTGDLCGRMGIALARAGAEVILVGRNPENAFEKLAEIDAFDGNAWFCKADTSSREDLEQLLARVVDRSGKVDILINGASANIITPFLETTEDELENMLNVNYKSVFRACQIFGRYFVDRGEPASIINVGSLSGLRPVSWAFNYSAAKAAVHNLTKNLAREWADQEIRVNTLVPGFFPNPENQNKIDESRALAILRRTPMSRFGSAEELTGAILMLASRSAGGFITGEEIVVDGGYSSLSI</sequence>
<name>A0A8J7SK13_9BACT</name>
<dbReference type="InterPro" id="IPR002347">
    <property type="entry name" value="SDR_fam"/>
</dbReference>